<evidence type="ECO:0000313" key="11">
    <source>
        <dbReference type="Proteomes" id="UP001610706"/>
    </source>
</evidence>
<dbReference type="Gene3D" id="6.10.250.690">
    <property type="match status" value="1"/>
</dbReference>
<dbReference type="EMBL" id="JBGFTR010000007">
    <property type="protein sequence ID" value="MFH7564930.1"/>
    <property type="molecule type" value="Genomic_DNA"/>
</dbReference>
<evidence type="ECO:0000259" key="9">
    <source>
        <dbReference type="PROSITE" id="PS51755"/>
    </source>
</evidence>
<sequence>MRILLIEDSAGLGEAIRDQLADDGHAVDWMQQLAPARVCIRTTEYDLVLLDLMLPDGAGLDFLRWLRALPAGTSGAVTPVIILTARDRISDRIEGLNAGADDYLVKPFALAELTARIHAVTRRYHGHSNPRLQIGDLEVDLNEHAVWRADQRIELTAREWALLEAFLQRPGTLLSKTQLEDHLYAFGAEIESNTIEVYVSRLRKRLGRGLIETVRGMGYRLVRP</sequence>
<evidence type="ECO:0000256" key="5">
    <source>
        <dbReference type="ARBA" id="ARBA00023163"/>
    </source>
</evidence>
<evidence type="ECO:0000313" key="10">
    <source>
        <dbReference type="EMBL" id="MFH7564930.1"/>
    </source>
</evidence>
<reference evidence="10 11" key="1">
    <citation type="submission" date="2024-08" db="EMBL/GenBank/DDBJ databases">
        <title>Oceanimonas smirnovii Genome sequencing and assembly.</title>
        <authorList>
            <person name="Tang B."/>
        </authorList>
    </citation>
    <scope>NUCLEOTIDE SEQUENCE [LARGE SCALE GENOMIC DNA]</scope>
    <source>
        <strain evidence="10 11">OS2020-119</strain>
    </source>
</reference>
<keyword evidence="2" id="KW-0902">Two-component regulatory system</keyword>
<dbReference type="InterPro" id="IPR011006">
    <property type="entry name" value="CheY-like_superfamily"/>
</dbReference>
<evidence type="ECO:0000256" key="7">
    <source>
        <dbReference type="PROSITE-ProRule" id="PRU01091"/>
    </source>
</evidence>
<dbReference type="InterPro" id="IPR039420">
    <property type="entry name" value="WalR-like"/>
</dbReference>
<dbReference type="CDD" id="cd17624">
    <property type="entry name" value="REC_OmpR_PmrA-like"/>
    <property type="match status" value="1"/>
</dbReference>
<evidence type="ECO:0000256" key="3">
    <source>
        <dbReference type="ARBA" id="ARBA00023015"/>
    </source>
</evidence>
<keyword evidence="3" id="KW-0805">Transcription regulation</keyword>
<evidence type="ECO:0000256" key="2">
    <source>
        <dbReference type="ARBA" id="ARBA00023012"/>
    </source>
</evidence>
<dbReference type="InterPro" id="IPR036388">
    <property type="entry name" value="WH-like_DNA-bd_sf"/>
</dbReference>
<keyword evidence="5" id="KW-0804">Transcription</keyword>
<feature type="domain" description="OmpR/PhoB-type" evidence="9">
    <location>
        <begin position="129"/>
        <end position="223"/>
    </location>
</feature>
<name>A0ABW7P0W9_9GAMM</name>
<dbReference type="SMART" id="SM00862">
    <property type="entry name" value="Trans_reg_C"/>
    <property type="match status" value="1"/>
</dbReference>
<dbReference type="Pfam" id="PF00486">
    <property type="entry name" value="Trans_reg_C"/>
    <property type="match status" value="1"/>
</dbReference>
<feature type="modified residue" description="4-aspartylphosphate" evidence="6">
    <location>
        <position position="51"/>
    </location>
</feature>
<protein>
    <submittedName>
        <fullName evidence="10">Response regulator</fullName>
    </submittedName>
</protein>
<dbReference type="SMART" id="SM00448">
    <property type="entry name" value="REC"/>
    <property type="match status" value="1"/>
</dbReference>
<evidence type="ECO:0000256" key="1">
    <source>
        <dbReference type="ARBA" id="ARBA00022553"/>
    </source>
</evidence>
<proteinExistence type="predicted"/>
<dbReference type="Pfam" id="PF00072">
    <property type="entry name" value="Response_reg"/>
    <property type="match status" value="1"/>
</dbReference>
<dbReference type="PANTHER" id="PTHR48111">
    <property type="entry name" value="REGULATOR OF RPOS"/>
    <property type="match status" value="1"/>
</dbReference>
<keyword evidence="1 6" id="KW-0597">Phosphoprotein</keyword>
<comment type="caution">
    <text evidence="10">The sequence shown here is derived from an EMBL/GenBank/DDBJ whole genome shotgun (WGS) entry which is preliminary data.</text>
</comment>
<dbReference type="Gene3D" id="1.10.10.10">
    <property type="entry name" value="Winged helix-like DNA-binding domain superfamily/Winged helix DNA-binding domain"/>
    <property type="match status" value="1"/>
</dbReference>
<accession>A0ABW7P0W9</accession>
<keyword evidence="11" id="KW-1185">Reference proteome</keyword>
<feature type="DNA-binding region" description="OmpR/PhoB-type" evidence="7">
    <location>
        <begin position="129"/>
        <end position="223"/>
    </location>
</feature>
<evidence type="ECO:0000256" key="6">
    <source>
        <dbReference type="PROSITE-ProRule" id="PRU00169"/>
    </source>
</evidence>
<dbReference type="CDD" id="cd00383">
    <property type="entry name" value="trans_reg_C"/>
    <property type="match status" value="1"/>
</dbReference>
<evidence type="ECO:0000259" key="8">
    <source>
        <dbReference type="PROSITE" id="PS50110"/>
    </source>
</evidence>
<organism evidence="10 11">
    <name type="scientific">Oceanimonas smirnovii</name>
    <dbReference type="NCBI Taxonomy" id="264574"/>
    <lineage>
        <taxon>Bacteria</taxon>
        <taxon>Pseudomonadati</taxon>
        <taxon>Pseudomonadota</taxon>
        <taxon>Gammaproteobacteria</taxon>
        <taxon>Aeromonadales</taxon>
        <taxon>Aeromonadaceae</taxon>
        <taxon>Oceanimonas</taxon>
    </lineage>
</organism>
<dbReference type="Proteomes" id="UP001610706">
    <property type="component" value="Unassembled WGS sequence"/>
</dbReference>
<dbReference type="RefSeq" id="WP_395545160.1">
    <property type="nucleotide sequence ID" value="NZ_CP166302.1"/>
</dbReference>
<dbReference type="PROSITE" id="PS51755">
    <property type="entry name" value="OMPR_PHOB"/>
    <property type="match status" value="1"/>
</dbReference>
<feature type="domain" description="Response regulatory" evidence="8">
    <location>
        <begin position="2"/>
        <end position="121"/>
    </location>
</feature>
<dbReference type="PROSITE" id="PS50110">
    <property type="entry name" value="RESPONSE_REGULATORY"/>
    <property type="match status" value="1"/>
</dbReference>
<dbReference type="InterPro" id="IPR001867">
    <property type="entry name" value="OmpR/PhoB-type_DNA-bd"/>
</dbReference>
<dbReference type="SUPFAM" id="SSF52172">
    <property type="entry name" value="CheY-like"/>
    <property type="match status" value="1"/>
</dbReference>
<dbReference type="InterPro" id="IPR001789">
    <property type="entry name" value="Sig_transdc_resp-reg_receiver"/>
</dbReference>
<dbReference type="PANTHER" id="PTHR48111:SF1">
    <property type="entry name" value="TWO-COMPONENT RESPONSE REGULATOR ORR33"/>
    <property type="match status" value="1"/>
</dbReference>
<gene>
    <name evidence="10" type="ORF">AB9R89_06265</name>
</gene>
<evidence type="ECO:0000256" key="4">
    <source>
        <dbReference type="ARBA" id="ARBA00023125"/>
    </source>
</evidence>
<dbReference type="Gene3D" id="3.40.50.2300">
    <property type="match status" value="1"/>
</dbReference>
<keyword evidence="4 7" id="KW-0238">DNA-binding</keyword>